<evidence type="ECO:0000313" key="3">
    <source>
        <dbReference type="Proteomes" id="UP000298652"/>
    </source>
</evidence>
<keyword evidence="3" id="KW-1185">Reference proteome</keyword>
<sequence length="151" mass="15927">MLGRGGAWQGQRQMAWAAAPVRGAGRWQGGGGGQERRRMSGMAECRGGGGVGEIQPVEGPTAARSSRWKSGRDGRGEGVAGTWCAGRGVADGGKEAAAEARSSPWKVRRRRDPAGGRSDRERWQGRRCGRDLVRRERGGGWREGGGGGGEI</sequence>
<dbReference type="EMBL" id="CM016553">
    <property type="protein sequence ID" value="TKW35763.1"/>
    <property type="molecule type" value="Genomic_DNA"/>
</dbReference>
<dbReference type="AlphaFoldDB" id="A0A4U6W352"/>
<gene>
    <name evidence="2" type="ORF">SEVIR_2G395950v2</name>
</gene>
<evidence type="ECO:0000256" key="1">
    <source>
        <dbReference type="SAM" id="MobiDB-lite"/>
    </source>
</evidence>
<proteinExistence type="predicted"/>
<reference evidence="2" key="1">
    <citation type="submission" date="2019-03" db="EMBL/GenBank/DDBJ databases">
        <title>WGS assembly of Setaria viridis.</title>
        <authorList>
            <person name="Huang P."/>
            <person name="Jenkins J."/>
            <person name="Grimwood J."/>
            <person name="Barry K."/>
            <person name="Healey A."/>
            <person name="Mamidi S."/>
            <person name="Sreedasyam A."/>
            <person name="Shu S."/>
            <person name="Feldman M."/>
            <person name="Wu J."/>
            <person name="Yu Y."/>
            <person name="Chen C."/>
            <person name="Johnson J."/>
            <person name="Rokhsar D."/>
            <person name="Baxter I."/>
            <person name="Schmutz J."/>
            <person name="Brutnell T."/>
            <person name="Kellogg E."/>
        </authorList>
    </citation>
    <scope>NUCLEOTIDE SEQUENCE [LARGE SCALE GENOMIC DNA]</scope>
</reference>
<dbReference type="Gramene" id="TKW35763">
    <property type="protein sequence ID" value="TKW35763"/>
    <property type="gene ID" value="SEVIR_2G395950v2"/>
</dbReference>
<dbReference type="Proteomes" id="UP000298652">
    <property type="component" value="Chromosome 2"/>
</dbReference>
<accession>A0A4U6W352</accession>
<organism evidence="2 3">
    <name type="scientific">Setaria viridis</name>
    <name type="common">Green bristlegrass</name>
    <name type="synonym">Setaria italica subsp. viridis</name>
    <dbReference type="NCBI Taxonomy" id="4556"/>
    <lineage>
        <taxon>Eukaryota</taxon>
        <taxon>Viridiplantae</taxon>
        <taxon>Streptophyta</taxon>
        <taxon>Embryophyta</taxon>
        <taxon>Tracheophyta</taxon>
        <taxon>Spermatophyta</taxon>
        <taxon>Magnoliopsida</taxon>
        <taxon>Liliopsida</taxon>
        <taxon>Poales</taxon>
        <taxon>Poaceae</taxon>
        <taxon>PACMAD clade</taxon>
        <taxon>Panicoideae</taxon>
        <taxon>Panicodae</taxon>
        <taxon>Paniceae</taxon>
        <taxon>Cenchrinae</taxon>
        <taxon>Setaria</taxon>
    </lineage>
</organism>
<feature type="compositionally biased region" description="Basic and acidic residues" evidence="1">
    <location>
        <begin position="112"/>
        <end position="140"/>
    </location>
</feature>
<evidence type="ECO:0000313" key="2">
    <source>
        <dbReference type="EMBL" id="TKW35763.1"/>
    </source>
</evidence>
<feature type="region of interest" description="Disordered" evidence="1">
    <location>
        <begin position="19"/>
        <end position="151"/>
    </location>
</feature>
<name>A0A4U6W352_SETVI</name>
<protein>
    <submittedName>
        <fullName evidence="2">Uncharacterized protein</fullName>
    </submittedName>
</protein>
<feature type="compositionally biased region" description="Gly residues" evidence="1">
    <location>
        <begin position="141"/>
        <end position="151"/>
    </location>
</feature>